<accession>A0A1N7J5C3</accession>
<name>A0A1N7J5C3_9RHOB</name>
<sequence>MDRQATGRSSGGQPPVNLSPIFTLDTHLEAGPGQGRAGCALGAQVATMEGLLPVEYLSLGDRIITRSGARVLRGISSVPLISNLVRVAPGALGHDRPGKALVLGAGTEVLVRDWRAQVLFGADQALVPVARLVDGQFITRVTGQKTRLFTLHFDASEVIYADGVEIGCKPLAVKV</sequence>
<keyword evidence="3" id="KW-1185">Reference proteome</keyword>
<evidence type="ECO:0000259" key="1">
    <source>
        <dbReference type="Pfam" id="PF13403"/>
    </source>
</evidence>
<dbReference type="STRING" id="453582.SAMN05421580_101372"/>
<evidence type="ECO:0000313" key="2">
    <source>
        <dbReference type="EMBL" id="SIS44563.1"/>
    </source>
</evidence>
<dbReference type="RefSeq" id="WP_083951852.1">
    <property type="nucleotide sequence ID" value="NZ_FTOG01000001.1"/>
</dbReference>
<gene>
    <name evidence="2" type="ORF">SAMN05421580_101372</name>
</gene>
<feature type="domain" description="Hedgehog/Intein (Hint)" evidence="1">
    <location>
        <begin position="41"/>
        <end position="165"/>
    </location>
</feature>
<proteinExistence type="predicted"/>
<protein>
    <submittedName>
        <fullName evidence="2">Hint domain-containing protein</fullName>
    </submittedName>
</protein>
<evidence type="ECO:0000313" key="3">
    <source>
        <dbReference type="Proteomes" id="UP000186221"/>
    </source>
</evidence>
<organism evidence="2 3">
    <name type="scientific">Rhodobacter aestuarii</name>
    <dbReference type="NCBI Taxonomy" id="453582"/>
    <lineage>
        <taxon>Bacteria</taxon>
        <taxon>Pseudomonadati</taxon>
        <taxon>Pseudomonadota</taxon>
        <taxon>Alphaproteobacteria</taxon>
        <taxon>Rhodobacterales</taxon>
        <taxon>Rhodobacter group</taxon>
        <taxon>Rhodobacter</taxon>
    </lineage>
</organism>
<dbReference type="OrthoDB" id="7873527at2"/>
<dbReference type="Proteomes" id="UP000186221">
    <property type="component" value="Unassembled WGS sequence"/>
</dbReference>
<dbReference type="InterPro" id="IPR028992">
    <property type="entry name" value="Hedgehog/Intein_dom"/>
</dbReference>
<reference evidence="3" key="1">
    <citation type="submission" date="2017-01" db="EMBL/GenBank/DDBJ databases">
        <authorList>
            <person name="Varghese N."/>
            <person name="Submissions S."/>
        </authorList>
    </citation>
    <scope>NUCLEOTIDE SEQUENCE [LARGE SCALE GENOMIC DNA]</scope>
    <source>
        <strain evidence="3">DSM 19945</strain>
    </source>
</reference>
<dbReference type="EMBL" id="FTOG01000001">
    <property type="protein sequence ID" value="SIS44563.1"/>
    <property type="molecule type" value="Genomic_DNA"/>
</dbReference>
<dbReference type="AlphaFoldDB" id="A0A1N7J5C3"/>
<dbReference type="Pfam" id="PF13403">
    <property type="entry name" value="Hint_2"/>
    <property type="match status" value="1"/>
</dbReference>